<organism evidence="7 8">
    <name type="scientific">Vibrio paucivorans</name>
    <dbReference type="NCBI Taxonomy" id="2829489"/>
    <lineage>
        <taxon>Bacteria</taxon>
        <taxon>Pseudomonadati</taxon>
        <taxon>Pseudomonadota</taxon>
        <taxon>Gammaproteobacteria</taxon>
        <taxon>Vibrionales</taxon>
        <taxon>Vibrionaceae</taxon>
        <taxon>Vibrio</taxon>
    </lineage>
</organism>
<accession>A0A9X3HUX3</accession>
<dbReference type="GO" id="GO:0000155">
    <property type="term" value="F:phosphorelay sensor kinase activity"/>
    <property type="evidence" value="ECO:0007669"/>
    <property type="project" value="TreeGrafter"/>
</dbReference>
<evidence type="ECO:0000313" key="7">
    <source>
        <dbReference type="EMBL" id="MCW8336567.1"/>
    </source>
</evidence>
<protein>
    <recommendedName>
        <fullName evidence="2">histidine kinase</fullName>
        <ecNumber evidence="2">2.7.13.3</ecNumber>
    </recommendedName>
</protein>
<feature type="non-terminal residue" evidence="7">
    <location>
        <position position="1"/>
    </location>
</feature>
<dbReference type="Pfam" id="PF00072">
    <property type="entry name" value="Response_reg"/>
    <property type="match status" value="1"/>
</dbReference>
<name>A0A9X3HUX3_9VIBR</name>
<comment type="caution">
    <text evidence="7">The sequence shown here is derived from an EMBL/GenBank/DDBJ whole genome shotgun (WGS) entry which is preliminary data.</text>
</comment>
<evidence type="ECO:0000256" key="4">
    <source>
        <dbReference type="PROSITE-ProRule" id="PRU00169"/>
    </source>
</evidence>
<dbReference type="EC" id="2.7.13.3" evidence="2"/>
<dbReference type="PANTHER" id="PTHR43547">
    <property type="entry name" value="TWO-COMPONENT HISTIDINE KINASE"/>
    <property type="match status" value="1"/>
</dbReference>
<dbReference type="PROSITE" id="PS50110">
    <property type="entry name" value="RESPONSE_REGULATORY"/>
    <property type="match status" value="1"/>
</dbReference>
<keyword evidence="3 4" id="KW-0597">Phosphoprotein</keyword>
<dbReference type="InterPro" id="IPR005467">
    <property type="entry name" value="His_kinase_dom"/>
</dbReference>
<comment type="catalytic activity">
    <reaction evidence="1">
        <text>ATP + protein L-histidine = ADP + protein N-phospho-L-histidine.</text>
        <dbReference type="EC" id="2.7.13.3"/>
    </reaction>
</comment>
<dbReference type="PANTHER" id="PTHR43547:SF2">
    <property type="entry name" value="HYBRID SIGNAL TRANSDUCTION HISTIDINE KINASE C"/>
    <property type="match status" value="1"/>
</dbReference>
<feature type="domain" description="Response regulatory" evidence="6">
    <location>
        <begin position="282"/>
        <end position="399"/>
    </location>
</feature>
<gene>
    <name evidence="7" type="ORF">MD483_22430</name>
</gene>
<dbReference type="InterPro" id="IPR003594">
    <property type="entry name" value="HATPase_dom"/>
</dbReference>
<feature type="modified residue" description="4-aspartylphosphate" evidence="4">
    <location>
        <position position="331"/>
    </location>
</feature>
<feature type="domain" description="Histidine kinase" evidence="5">
    <location>
        <begin position="30"/>
        <end position="133"/>
    </location>
</feature>
<dbReference type="PRINTS" id="PR00344">
    <property type="entry name" value="BCTRLSENSOR"/>
</dbReference>
<evidence type="ECO:0000259" key="6">
    <source>
        <dbReference type="PROSITE" id="PS50110"/>
    </source>
</evidence>
<sequence length="399" mass="45555">SYPYKSKSAKNVVSLKVVDNFEYFGSDLLLKYSLYNLMKNAFYYQNDSDFQITITLYEDEWHNRLVFKDNGIGIDEDSLDQIFNDFYTHGKNGSYGLGLPFCKKVMNSFGGNIECRSELEQWTEFTLTFPKYQSREVQSIKLDLMSARSVLYMGESKPIIRKFNEHAFYQGFTFKAISPEQALGLEEYEFEYDLLLLDLDSFNDNAFSVMESKLGFTVGKLAYLYDENKHYSGNWNRFLEIYPTSKHNVLEDVGKVLDGLIFDAHHAHRGDIPSREVSYNKTILLADDNVSLRSLTSILLSKQGYHVVEVSDGAEAIDTLENSNIDLVILDIDMPVKDGYTAATDIRNSSKSFSSIPIIGHTGDSSPESIEKMHLVGMNDYLIKPVSKDNLLETLENYL</sequence>
<evidence type="ECO:0000259" key="5">
    <source>
        <dbReference type="PROSITE" id="PS50109"/>
    </source>
</evidence>
<dbReference type="SUPFAM" id="SSF52172">
    <property type="entry name" value="CheY-like"/>
    <property type="match status" value="1"/>
</dbReference>
<dbReference type="InterPro" id="IPR001789">
    <property type="entry name" value="Sig_transdc_resp-reg_receiver"/>
</dbReference>
<dbReference type="Gene3D" id="3.30.565.10">
    <property type="entry name" value="Histidine kinase-like ATPase, C-terminal domain"/>
    <property type="match status" value="1"/>
</dbReference>
<dbReference type="Proteomes" id="UP001155586">
    <property type="component" value="Unassembled WGS sequence"/>
</dbReference>
<dbReference type="PROSITE" id="PS50109">
    <property type="entry name" value="HIS_KIN"/>
    <property type="match status" value="1"/>
</dbReference>
<dbReference type="RefSeq" id="WP_265689651.1">
    <property type="nucleotide sequence ID" value="NZ_JAKRRX010000283.1"/>
</dbReference>
<dbReference type="Pfam" id="PF02518">
    <property type="entry name" value="HATPase_c"/>
    <property type="match status" value="1"/>
</dbReference>
<dbReference type="Gene3D" id="3.40.50.2300">
    <property type="match status" value="1"/>
</dbReference>
<dbReference type="InterPro" id="IPR036890">
    <property type="entry name" value="HATPase_C_sf"/>
</dbReference>
<evidence type="ECO:0000313" key="8">
    <source>
        <dbReference type="Proteomes" id="UP001155586"/>
    </source>
</evidence>
<dbReference type="AlphaFoldDB" id="A0A9X3HUX3"/>
<dbReference type="SMART" id="SM00387">
    <property type="entry name" value="HATPase_c"/>
    <property type="match status" value="1"/>
</dbReference>
<reference evidence="7" key="1">
    <citation type="submission" date="2022-02" db="EMBL/GenBank/DDBJ databases">
        <title>Vibrio sp. nov., a new bacterium isolated from Bohai sea, China.</title>
        <authorList>
            <person name="Yuan Y."/>
        </authorList>
    </citation>
    <scope>NUCLEOTIDE SEQUENCE</scope>
    <source>
        <strain evidence="7">DBSS07</strain>
    </source>
</reference>
<proteinExistence type="predicted"/>
<dbReference type="SUPFAM" id="SSF55874">
    <property type="entry name" value="ATPase domain of HSP90 chaperone/DNA topoisomerase II/histidine kinase"/>
    <property type="match status" value="1"/>
</dbReference>
<dbReference type="InterPro" id="IPR011006">
    <property type="entry name" value="CheY-like_superfamily"/>
</dbReference>
<dbReference type="SMART" id="SM00448">
    <property type="entry name" value="REC"/>
    <property type="match status" value="1"/>
</dbReference>
<evidence type="ECO:0000256" key="1">
    <source>
        <dbReference type="ARBA" id="ARBA00000085"/>
    </source>
</evidence>
<dbReference type="CDD" id="cd17546">
    <property type="entry name" value="REC_hyHK_CKI1_RcsC-like"/>
    <property type="match status" value="1"/>
</dbReference>
<evidence type="ECO:0000256" key="3">
    <source>
        <dbReference type="ARBA" id="ARBA00022553"/>
    </source>
</evidence>
<dbReference type="EMBL" id="JAKRRX010000283">
    <property type="protein sequence ID" value="MCW8336567.1"/>
    <property type="molecule type" value="Genomic_DNA"/>
</dbReference>
<keyword evidence="8" id="KW-1185">Reference proteome</keyword>
<evidence type="ECO:0000256" key="2">
    <source>
        <dbReference type="ARBA" id="ARBA00012438"/>
    </source>
</evidence>
<dbReference type="InterPro" id="IPR004358">
    <property type="entry name" value="Sig_transdc_His_kin-like_C"/>
</dbReference>